<feature type="transmembrane region" description="Helical" evidence="4">
    <location>
        <begin position="950"/>
        <end position="968"/>
    </location>
</feature>
<proteinExistence type="predicted"/>
<dbReference type="Pfam" id="PF13855">
    <property type="entry name" value="LRR_8"/>
    <property type="match status" value="3"/>
</dbReference>
<feature type="transmembrane region" description="Helical" evidence="4">
    <location>
        <begin position="817"/>
        <end position="838"/>
    </location>
</feature>
<feature type="transmembrane region" description="Helical" evidence="4">
    <location>
        <begin position="974"/>
        <end position="1002"/>
    </location>
</feature>
<evidence type="ECO:0000313" key="6">
    <source>
        <dbReference type="EMBL" id="KAJ8050929.1"/>
    </source>
</evidence>
<dbReference type="SMART" id="SM01411">
    <property type="entry name" value="Ephrin_rec_like"/>
    <property type="match status" value="2"/>
</dbReference>
<dbReference type="PANTHER" id="PTHR24373">
    <property type="entry name" value="SLIT RELATED LEUCINE-RICH REPEAT NEURONAL PROTEIN"/>
    <property type="match status" value="1"/>
</dbReference>
<dbReference type="FunFam" id="3.80.10.10:FF:001164">
    <property type="entry name" value="GH01279p"/>
    <property type="match status" value="1"/>
</dbReference>
<dbReference type="PROSITE" id="PS51450">
    <property type="entry name" value="LRR"/>
    <property type="match status" value="2"/>
</dbReference>
<dbReference type="GO" id="GO:0005615">
    <property type="term" value="C:extracellular space"/>
    <property type="evidence" value="ECO:0007669"/>
    <property type="project" value="TreeGrafter"/>
</dbReference>
<feature type="transmembrane region" description="Helical" evidence="4">
    <location>
        <begin position="758"/>
        <end position="781"/>
    </location>
</feature>
<evidence type="ECO:0000259" key="5">
    <source>
        <dbReference type="Pfam" id="PF07699"/>
    </source>
</evidence>
<dbReference type="SMART" id="SM00364">
    <property type="entry name" value="LRR_BAC"/>
    <property type="match status" value="5"/>
</dbReference>
<dbReference type="InterPro" id="IPR003591">
    <property type="entry name" value="Leu-rich_rpt_typical-subtyp"/>
</dbReference>
<dbReference type="GO" id="GO:0031012">
    <property type="term" value="C:extracellular matrix"/>
    <property type="evidence" value="ECO:0007669"/>
    <property type="project" value="TreeGrafter"/>
</dbReference>
<organism evidence="6 7">
    <name type="scientific">Holothuria leucospilota</name>
    <name type="common">Black long sea cucumber</name>
    <name type="synonym">Mertensiothuria leucospilota</name>
    <dbReference type="NCBI Taxonomy" id="206669"/>
    <lineage>
        <taxon>Eukaryota</taxon>
        <taxon>Metazoa</taxon>
        <taxon>Echinodermata</taxon>
        <taxon>Eleutherozoa</taxon>
        <taxon>Echinozoa</taxon>
        <taxon>Holothuroidea</taxon>
        <taxon>Aspidochirotacea</taxon>
        <taxon>Aspidochirotida</taxon>
        <taxon>Holothuriidae</taxon>
        <taxon>Holothuria</taxon>
    </lineage>
</organism>
<dbReference type="EMBL" id="JAIZAY010000001">
    <property type="protein sequence ID" value="KAJ8050929.1"/>
    <property type="molecule type" value="Genomic_DNA"/>
</dbReference>
<dbReference type="SMART" id="SM00369">
    <property type="entry name" value="LRR_TYP"/>
    <property type="match status" value="11"/>
</dbReference>
<evidence type="ECO:0000256" key="3">
    <source>
        <dbReference type="ARBA" id="ARBA00022737"/>
    </source>
</evidence>
<dbReference type="InterPro" id="IPR011641">
    <property type="entry name" value="Tyr-kin_ephrin_A/B_rcpt-like"/>
</dbReference>
<keyword evidence="1" id="KW-0433">Leucine-rich repeat</keyword>
<evidence type="ECO:0000313" key="7">
    <source>
        <dbReference type="Proteomes" id="UP001152320"/>
    </source>
</evidence>
<name>A0A9Q1CUF2_HOLLE</name>
<evidence type="ECO:0000256" key="2">
    <source>
        <dbReference type="ARBA" id="ARBA00022729"/>
    </source>
</evidence>
<dbReference type="PANTHER" id="PTHR24373:SF370">
    <property type="entry name" value="FISH-LIPS, ISOFORM E"/>
    <property type="match status" value="1"/>
</dbReference>
<dbReference type="CDD" id="cd00185">
    <property type="entry name" value="TNFRSF"/>
    <property type="match status" value="1"/>
</dbReference>
<evidence type="ECO:0000256" key="1">
    <source>
        <dbReference type="ARBA" id="ARBA00022614"/>
    </source>
</evidence>
<dbReference type="Proteomes" id="UP001152320">
    <property type="component" value="Chromosome 1"/>
</dbReference>
<dbReference type="InterPro" id="IPR032675">
    <property type="entry name" value="LRR_dom_sf"/>
</dbReference>
<feature type="transmembrane region" description="Helical" evidence="4">
    <location>
        <begin position="709"/>
        <end position="730"/>
    </location>
</feature>
<keyword evidence="3" id="KW-0677">Repeat</keyword>
<dbReference type="AlphaFoldDB" id="A0A9Q1CUF2"/>
<protein>
    <submittedName>
        <fullName evidence="6">Platelet glycoprotein V</fullName>
    </submittedName>
</protein>
<keyword evidence="4" id="KW-0812">Transmembrane</keyword>
<dbReference type="SMART" id="SM00365">
    <property type="entry name" value="LRR_SD22"/>
    <property type="match status" value="4"/>
</dbReference>
<dbReference type="Pfam" id="PF07699">
    <property type="entry name" value="Ephrin_rec_like"/>
    <property type="match status" value="1"/>
</dbReference>
<dbReference type="InterPro" id="IPR001611">
    <property type="entry name" value="Leu-rich_rpt"/>
</dbReference>
<accession>A0A9Q1CUF2</accession>
<gene>
    <name evidence="6" type="ORF">HOLleu_04312</name>
</gene>
<feature type="transmembrane region" description="Helical" evidence="4">
    <location>
        <begin position="603"/>
        <end position="626"/>
    </location>
</feature>
<dbReference type="InterPro" id="IPR050328">
    <property type="entry name" value="Dev_Immune_Receptor"/>
</dbReference>
<keyword evidence="4" id="KW-1133">Transmembrane helix</keyword>
<reference evidence="6" key="1">
    <citation type="submission" date="2021-10" db="EMBL/GenBank/DDBJ databases">
        <title>Tropical sea cucumber genome reveals ecological adaptation and Cuvierian tubules defense mechanism.</title>
        <authorList>
            <person name="Chen T."/>
        </authorList>
    </citation>
    <scope>NUCLEOTIDE SEQUENCE</scope>
    <source>
        <strain evidence="6">Nanhai2018</strain>
        <tissue evidence="6">Muscle</tissue>
    </source>
</reference>
<evidence type="ECO:0000256" key="4">
    <source>
        <dbReference type="SAM" id="Phobius"/>
    </source>
</evidence>
<sequence length="1037" mass="118535">MGKLHNLSIEKNDIVEIRKSHFATLHELKYLYLRWNRIHWIEKDSFQNLTNLEVLFLSRNYITCLPDNIFNGTPFLQQLDLASNKIQEFQDGLFDNLSKLLVLNLASNKIQEVQDGLFNNVPELKVLNMTGNAVTHLPKKIFSDSKQLMYLGLDGNHLQELPNGLLRNLNGLAQLKVSHNQLQYLQSNTFDGMNNLLYLFVSFNNISKLPCDLFARVELTSTLDLSYNRLTSLPNGLFNSYKKIHRLNTLLLHRNQIEHLARNVFRGLPRLMSLCLVHNNIKVLGDDAFAGISGKIYLFGNKLSIMSTTPFRNRDITEIHLYGNNIVFFNNTALRGLSSNTKVFIDCQEVQKLENPAVAITCVTPQFVPVLRVDKKLDVIMGQEGFACKPTQLENEIFCWPCPRGTFSNGDNECVPCPPGGYYQDELGITNKQEICKTCSKGTFVRNEGGTSIGDCRVCPDGTNKMIHAGYRACFCLDKYARKERFGPCYLCLEKGVNCSRRDYESIKPGFYWSWDFEGANLTNYRNFVKNLAIENRFIDFNASYDGEIPRPFACARRESCKNTVGDVDVQCATGYTGWLCSKCSTRYYSVMNYCLPCPEKEWLFIEVALILCFCVVVSAGLFRFYQLDKRGKKSERSLIDIFISRGKIALGFYQVVGEFFTSLHDVSWATTMKFIGDVISLIELNILRLFIRPQCFYEKLQINPKIEFVIGMTFIASVITGSFGIYQVLKLFRKYKTKYTDASKSFEKNTKDLKSKLLSCSIITLFVTYPPVCTVVFQLYPRACESFCLDRVGNTCKVLLRSDYDIECQDLNVYHIFAYAATAGYVLAYPAVLLILLNRRFRFCLLKSAKIPQVSSNENVENDRQILADGTTRDGSNAVWVNFLCENYKPQYWYWEIVELTRKVTQTVLITLLGWENKLTVLITIGISVTFLTLHARYMPMKSVFEQRLQVMFSLVAILFNVLIAAMDVPEEYGGAFSVVIITLNAVVIVIIGAEVAYGLFVRLTHIRINELAQRFSHHICRYLEERPRSGTDSKE</sequence>
<keyword evidence="7" id="KW-1185">Reference proteome</keyword>
<dbReference type="OrthoDB" id="27267at2759"/>
<comment type="caution">
    <text evidence="6">The sequence shown here is derived from an EMBL/GenBank/DDBJ whole genome shotgun (WGS) entry which is preliminary data.</text>
</comment>
<keyword evidence="4" id="KW-0472">Membrane</keyword>
<dbReference type="SUPFAM" id="SSF52058">
    <property type="entry name" value="L domain-like"/>
    <property type="match status" value="1"/>
</dbReference>
<dbReference type="Gene3D" id="3.80.10.10">
    <property type="entry name" value="Ribonuclease Inhibitor"/>
    <property type="match status" value="3"/>
</dbReference>
<feature type="domain" description="Tyrosine-protein kinase ephrin type A/B receptor-like" evidence="5">
    <location>
        <begin position="405"/>
        <end position="456"/>
    </location>
</feature>
<keyword evidence="2" id="KW-0732">Signal</keyword>